<feature type="region of interest" description="Disordered" evidence="1">
    <location>
        <begin position="65"/>
        <end position="84"/>
    </location>
</feature>
<organism evidence="2 3">
    <name type="scientific">Carnegiea gigantea</name>
    <dbReference type="NCBI Taxonomy" id="171969"/>
    <lineage>
        <taxon>Eukaryota</taxon>
        <taxon>Viridiplantae</taxon>
        <taxon>Streptophyta</taxon>
        <taxon>Embryophyta</taxon>
        <taxon>Tracheophyta</taxon>
        <taxon>Spermatophyta</taxon>
        <taxon>Magnoliopsida</taxon>
        <taxon>eudicotyledons</taxon>
        <taxon>Gunneridae</taxon>
        <taxon>Pentapetalae</taxon>
        <taxon>Caryophyllales</taxon>
        <taxon>Cactineae</taxon>
        <taxon>Cactaceae</taxon>
        <taxon>Cactoideae</taxon>
        <taxon>Echinocereeae</taxon>
        <taxon>Carnegiea</taxon>
    </lineage>
</organism>
<dbReference type="PANTHER" id="PTHR33710">
    <property type="entry name" value="BNAC02G09200D PROTEIN"/>
    <property type="match status" value="1"/>
</dbReference>
<sequence length="235" mass="27227">MPLDGTFPKFIEFINDHDVLVREQVKFEWKLIQCSHCHMLGHDVIACKKKGVIRQEWRVVHKETLPDRPPKQQPNLQLKSALDPQNDGFTSVPKKAIAKHGTQSSHSMISSDFNSMLYKEDRIGGNEINDTKVKDFANCVGACELAEMRSIGTHFSWTNKTIWSRIDRFHDTPKPHSSFQYCNIWSSHKDFPSIVASIAHHPEQKSSMYKLQNFLNHLKLPLRKLNKDNFVDLYE</sequence>
<gene>
    <name evidence="2" type="ORF">Cgig2_012538</name>
</gene>
<keyword evidence="3" id="KW-1185">Reference proteome</keyword>
<dbReference type="PANTHER" id="PTHR33710:SF64">
    <property type="entry name" value="ENDONUCLEASE_EXONUCLEASE_PHOSPHATASE DOMAIN-CONTAINING PROTEIN"/>
    <property type="match status" value="1"/>
</dbReference>
<name>A0A9Q1JJH1_9CARY</name>
<dbReference type="Proteomes" id="UP001153076">
    <property type="component" value="Unassembled WGS sequence"/>
</dbReference>
<accession>A0A9Q1JJH1</accession>
<dbReference type="EMBL" id="JAKOGI010003443">
    <property type="protein sequence ID" value="KAJ8420425.1"/>
    <property type="molecule type" value="Genomic_DNA"/>
</dbReference>
<protein>
    <submittedName>
        <fullName evidence="2">Uncharacterized protein</fullName>
    </submittedName>
</protein>
<evidence type="ECO:0000256" key="1">
    <source>
        <dbReference type="SAM" id="MobiDB-lite"/>
    </source>
</evidence>
<evidence type="ECO:0000313" key="3">
    <source>
        <dbReference type="Proteomes" id="UP001153076"/>
    </source>
</evidence>
<evidence type="ECO:0000313" key="2">
    <source>
        <dbReference type="EMBL" id="KAJ8420425.1"/>
    </source>
</evidence>
<proteinExistence type="predicted"/>
<dbReference type="AlphaFoldDB" id="A0A9Q1JJH1"/>
<reference evidence="2" key="1">
    <citation type="submission" date="2022-04" db="EMBL/GenBank/DDBJ databases">
        <title>Carnegiea gigantea Genome sequencing and assembly v2.</title>
        <authorList>
            <person name="Copetti D."/>
            <person name="Sanderson M.J."/>
            <person name="Burquez A."/>
            <person name="Wojciechowski M.F."/>
        </authorList>
    </citation>
    <scope>NUCLEOTIDE SEQUENCE</scope>
    <source>
        <strain evidence="2">SGP5-SGP5p</strain>
        <tissue evidence="2">Aerial part</tissue>
    </source>
</reference>
<comment type="caution">
    <text evidence="2">The sequence shown here is derived from an EMBL/GenBank/DDBJ whole genome shotgun (WGS) entry which is preliminary data.</text>
</comment>
<dbReference type="OrthoDB" id="1742302at2759"/>